<evidence type="ECO:0000313" key="5">
    <source>
        <dbReference type="Proteomes" id="UP000008392"/>
    </source>
</evidence>
<dbReference type="InterPro" id="IPR052900">
    <property type="entry name" value="Phospholipid_Metab_Enz"/>
</dbReference>
<reference evidence="4 5" key="4">
    <citation type="journal article" date="2010" name="Environ. Microbiol.">
        <title>The bacterial genus Collimonas: mycophagy, weathering and other adaptive solutions to life in oligotrophic soil environments.</title>
        <authorList>
            <person name="Leveau J.H."/>
            <person name="Uroz S."/>
            <person name="de Boer W."/>
        </authorList>
    </citation>
    <scope>NUCLEOTIDE SEQUENCE [LARGE SCALE GENOMIC DNA]</scope>
    <source>
        <strain evidence="4 5">Ter331</strain>
    </source>
</reference>
<dbReference type="PANTHER" id="PTHR43606">
    <property type="entry name" value="PHOSPHATASE, PUTATIVE (AFU_ORTHOLOGUE AFUA_6G08710)-RELATED"/>
    <property type="match status" value="1"/>
</dbReference>
<accession>G0AE41</accession>
<dbReference type="AlphaFoldDB" id="G0AE41"/>
<evidence type="ECO:0000256" key="1">
    <source>
        <dbReference type="SAM" id="SignalP"/>
    </source>
</evidence>
<dbReference type="Gene3D" id="3.60.21.70">
    <property type="entry name" value="PhoD-like phosphatase"/>
    <property type="match status" value="1"/>
</dbReference>
<dbReference type="STRING" id="1005048.CFU_4068"/>
<sequence>MKRRQFLKGSAFFTVVAASTGLLSACGGSTSDGSTGKFAFPQGIASGDPKENSIVFWARVVRNNGAIAADAIAVRLEVSATPDFSALAAQANLNAVADYDFTVRAKITQLKPDTAYYYRFTAGSDVSVVAQTKTAPLASASNSQVRFAWFTCQDWSVNHWQAMSLLAQENLDFVVHVGDYIYETVGASFQTGGAEPAHQPITLPNGLAHPGGGVYANTVNDYRTLYRTYKTDARLQGIHHKFPVIAIWDDHEFSDDCWQDHQVYTNQNKQETTRRRSATQAWAEYTPIDFGDLSFDLNNSSYQNIRIYRDFRFGQLVHLVMTDERLYRDDHIVSEQSVAQQAGHDPVNGDDSIGARYFVPRATLLQMEAQETAKLGRPPSILGTTQTQWWKDTLKNSDATWKVWGNEIMLNRMWADLSPPALGIPAPYNQLYVINCDSWDGYPSHKAELLSYLDTQNIKNVVAITGDLHAFQCGVVRANPADPGSTPVLVDFLAAGISSQSFYNYIKSGAATVNPLLGALVQTPQIFDSLLKGFNPDFAYVDHDAQGYASATVTSDNIVVVFNKVKPLAADNSAPQQPLLKRTRITLAKGSTIPQIEDNI</sequence>
<dbReference type="Pfam" id="PF09423">
    <property type="entry name" value="PhoD"/>
    <property type="match status" value="1"/>
</dbReference>
<dbReference type="Proteomes" id="UP000008392">
    <property type="component" value="Chromosome"/>
</dbReference>
<dbReference type="InterPro" id="IPR029052">
    <property type="entry name" value="Metallo-depent_PP-like"/>
</dbReference>
<evidence type="ECO:0000313" key="4">
    <source>
        <dbReference type="EMBL" id="AEK63890.1"/>
    </source>
</evidence>
<feature type="chain" id="PRO_5003396815" evidence="1">
    <location>
        <begin position="25"/>
        <end position="600"/>
    </location>
</feature>
<organism evidence="4 5">
    <name type="scientific">Collimonas fungivorans (strain Ter331)</name>
    <dbReference type="NCBI Taxonomy" id="1005048"/>
    <lineage>
        <taxon>Bacteria</taxon>
        <taxon>Pseudomonadati</taxon>
        <taxon>Pseudomonadota</taxon>
        <taxon>Betaproteobacteria</taxon>
        <taxon>Burkholderiales</taxon>
        <taxon>Oxalobacteraceae</taxon>
        <taxon>Collimonas</taxon>
    </lineage>
</organism>
<dbReference type="RefSeq" id="WP_014008042.1">
    <property type="nucleotide sequence ID" value="NC_015856.1"/>
</dbReference>
<reference evidence="4 5" key="3">
    <citation type="journal article" date="2008" name="FEMS Microbiol. Ecol.">
        <title>Identification and characterization of genes underlying chitinolysis in Collimonas fungivorans Ter331.</title>
        <authorList>
            <person name="Fritsche K."/>
            <person name="de Boer W."/>
            <person name="Gerards S."/>
            <person name="van den Berg M."/>
            <person name="van Veen J.A."/>
            <person name="Leveau J.H."/>
        </authorList>
    </citation>
    <scope>NUCLEOTIDE SEQUENCE [LARGE SCALE GENOMIC DNA]</scope>
    <source>
        <strain evidence="4 5">Ter331</strain>
    </source>
</reference>
<dbReference type="eggNOG" id="COG3540">
    <property type="taxonomic scope" value="Bacteria"/>
</dbReference>
<reference evidence="4 5" key="2">
    <citation type="journal article" date="2006" name="J. Microbiol. Methods">
        <title>Genomic flank-sequencing of plasposon insertion sites for rapid identification of functional genes.</title>
        <authorList>
            <person name="Leveau J.H."/>
            <person name="Gerards S."/>
            <person name="Fritsche K."/>
            <person name="Zondag G."/>
            <person name="van Veen J.A."/>
        </authorList>
    </citation>
    <scope>NUCLEOTIDE SEQUENCE [LARGE SCALE GENOMIC DNA]</scope>
    <source>
        <strain evidence="4 5">Ter331</strain>
    </source>
</reference>
<keyword evidence="1" id="KW-0732">Signal</keyword>
<proteinExistence type="predicted"/>
<feature type="domain" description="PhoD-like phosphatase metallophosphatase" evidence="2">
    <location>
        <begin position="147"/>
        <end position="558"/>
    </location>
</feature>
<protein>
    <submittedName>
        <fullName evidence="4">Alkaline phosphatase</fullName>
        <ecNumber evidence="4">3.1.4.1</ecNumber>
    </submittedName>
</protein>
<name>G0AE41_COLFT</name>
<dbReference type="CDD" id="cd07389">
    <property type="entry name" value="MPP_PhoD"/>
    <property type="match status" value="1"/>
</dbReference>
<feature type="domain" description="Phospholipase D N-terminal" evidence="3">
    <location>
        <begin position="42"/>
        <end position="134"/>
    </location>
</feature>
<dbReference type="InterPro" id="IPR032093">
    <property type="entry name" value="PhoD_N"/>
</dbReference>
<dbReference type="PANTHER" id="PTHR43606:SF2">
    <property type="entry name" value="ALKALINE PHOSPHATASE FAMILY PROTEIN (AFU_ORTHOLOGUE AFUA_5G03860)"/>
    <property type="match status" value="1"/>
</dbReference>
<gene>
    <name evidence="4" type="primary">phoD</name>
    <name evidence="4" type="ordered locus">CFU_4068</name>
</gene>
<dbReference type="Pfam" id="PF16655">
    <property type="entry name" value="PhoD_N"/>
    <property type="match status" value="1"/>
</dbReference>
<dbReference type="EC" id="3.1.4.1" evidence="4"/>
<dbReference type="EMBL" id="CP002745">
    <property type="protein sequence ID" value="AEK63890.1"/>
    <property type="molecule type" value="Genomic_DNA"/>
</dbReference>
<dbReference type="HOGENOM" id="CLU_015982_2_0_4"/>
<dbReference type="InterPro" id="IPR018946">
    <property type="entry name" value="PhoD-like_MPP"/>
</dbReference>
<dbReference type="Gene3D" id="2.60.40.380">
    <property type="entry name" value="Purple acid phosphatase-like, N-terminal"/>
    <property type="match status" value="1"/>
</dbReference>
<dbReference type="PROSITE" id="PS51257">
    <property type="entry name" value="PROKAR_LIPOPROTEIN"/>
    <property type="match status" value="1"/>
</dbReference>
<dbReference type="InterPro" id="IPR038607">
    <property type="entry name" value="PhoD-like_sf"/>
</dbReference>
<evidence type="ECO:0000259" key="2">
    <source>
        <dbReference type="Pfam" id="PF09423"/>
    </source>
</evidence>
<reference evidence="4 5" key="1">
    <citation type="journal article" date="2004" name="Environ. Microbiol.">
        <title>Phylogeny-function analysis of (meta)genomic libraries: screening for expression of ribosomal RNA genes by large-insert library fluorescent in situ hybridization (LIL-FISH).</title>
        <authorList>
            <person name="Leveau J.H."/>
            <person name="Gerards S."/>
            <person name="de Boer W."/>
            <person name="van Veen J.A."/>
        </authorList>
    </citation>
    <scope>NUCLEOTIDE SEQUENCE [LARGE SCALE GENOMIC DNA]</scope>
    <source>
        <strain evidence="4 5">Ter331</strain>
    </source>
</reference>
<keyword evidence="5" id="KW-1185">Reference proteome</keyword>
<keyword evidence="4" id="KW-0378">Hydrolase</keyword>
<dbReference type="GO" id="GO:0004528">
    <property type="term" value="F:phosphodiesterase I activity"/>
    <property type="evidence" value="ECO:0007669"/>
    <property type="project" value="UniProtKB-EC"/>
</dbReference>
<evidence type="ECO:0000259" key="3">
    <source>
        <dbReference type="Pfam" id="PF16655"/>
    </source>
</evidence>
<feature type="signal peptide" evidence="1">
    <location>
        <begin position="1"/>
        <end position="24"/>
    </location>
</feature>
<reference evidence="4 5" key="5">
    <citation type="journal article" date="2011" name="ISME J.">
        <title>Dual transcriptional profiling of a bacterial/fungal confrontation: Collimonas fungivorans versus Aspergillus niger.</title>
        <authorList>
            <person name="Mela F."/>
            <person name="Fritsche K."/>
            <person name="de Boer W."/>
            <person name="van Veen J.A."/>
            <person name="de Graaff L.H."/>
            <person name="van den Berg M."/>
            <person name="Leveau J.H."/>
        </authorList>
    </citation>
    <scope>NUCLEOTIDE SEQUENCE [LARGE SCALE GENOMIC DNA]</scope>
    <source>
        <strain evidence="4 5">Ter331</strain>
    </source>
</reference>
<reference evidence="5" key="6">
    <citation type="submission" date="2011-05" db="EMBL/GenBank/DDBJ databases">
        <title>Complete sequence of Collimonas fungivorans Ter331.</title>
        <authorList>
            <person name="Leveau J.H."/>
        </authorList>
    </citation>
    <scope>NUCLEOTIDE SEQUENCE [LARGE SCALE GENOMIC DNA]</scope>
    <source>
        <strain evidence="5">Ter331</strain>
    </source>
</reference>
<dbReference type="KEGG" id="cfu:CFU_4068"/>
<dbReference type="SUPFAM" id="SSF56300">
    <property type="entry name" value="Metallo-dependent phosphatases"/>
    <property type="match status" value="1"/>
</dbReference>